<dbReference type="EC" id="1.3.98.3" evidence="7"/>
<dbReference type="Proteomes" id="UP000366051">
    <property type="component" value="Chromosome"/>
</dbReference>
<sequence length="526" mass="59561">MDVHLRGVPSRYGITLQEILWLFFPEGQIKAEADQEPSIRENKKTEEKESSKVTKEVEEASIEITYCQEEKQFLVECRFVKAGREGRGQASTSYSNTTGPTNGSCRKEPIPIDENLRRRLTKLALLRSLESYTGRPANPWGTLTGVRPTKIVHRSLDKGHPINAIYEELESDYAVSQEKSQLLVEVAQRQRPFFLTKPQEFHKVSVYIGIPFCPTRCLYCSFPSYDLKRYGAWIVPVMTALQQEIVDLGKILKAKGQEVQTIYIGGGTPTALSATQLDGLLQGVVEHIYSSQTVEFTVEGGRPDTLDREKMKIMRNHGVNRLSINPQSMNNDTLRRIGRCHCAADVIEMVNLARDIGFPIINMDLILGLPGETVASVERTMNRIGWLKPENVTIHTMAFKRASRLTTEKEQWNLPPVDEVTAMLALAQRKASAKGLKPYYLYRQKRILANLENIGYAISGKECIYNIQVMEERQTIWGLGVGASTKIIEPPEGRVLQSWHNPKDPQNYVERIDEIIERKSNKVEGI</sequence>
<evidence type="ECO:0000313" key="8">
    <source>
        <dbReference type="Proteomes" id="UP000366051"/>
    </source>
</evidence>
<dbReference type="OrthoDB" id="9808022at2"/>
<dbReference type="SFLD" id="SFLDS00029">
    <property type="entry name" value="Radical_SAM"/>
    <property type="match status" value="1"/>
</dbReference>
<dbReference type="EMBL" id="CP045875">
    <property type="protein sequence ID" value="QGG46703.1"/>
    <property type="molecule type" value="Genomic_DNA"/>
</dbReference>
<feature type="region of interest" description="Disordered" evidence="5">
    <location>
        <begin position="86"/>
        <end position="109"/>
    </location>
</feature>
<dbReference type="SFLD" id="SFLDF00310">
    <property type="entry name" value="oxygen-independent_coproporphy"/>
    <property type="match status" value="1"/>
</dbReference>
<evidence type="ECO:0000259" key="6">
    <source>
        <dbReference type="PROSITE" id="PS51918"/>
    </source>
</evidence>
<dbReference type="InterPro" id="IPR023995">
    <property type="entry name" value="HemZ"/>
</dbReference>
<dbReference type="GO" id="GO:0051539">
    <property type="term" value="F:4 iron, 4 sulfur cluster binding"/>
    <property type="evidence" value="ECO:0007669"/>
    <property type="project" value="TreeGrafter"/>
</dbReference>
<keyword evidence="3" id="KW-0408">Iron</keyword>
<dbReference type="Pfam" id="PF04055">
    <property type="entry name" value="Radical_SAM"/>
    <property type="match status" value="1"/>
</dbReference>
<dbReference type="InterPro" id="IPR007197">
    <property type="entry name" value="rSAM"/>
</dbReference>
<keyword evidence="7" id="KW-0560">Oxidoreductase</keyword>
<dbReference type="Gene3D" id="3.20.20.70">
    <property type="entry name" value="Aldolase class I"/>
    <property type="match status" value="1"/>
</dbReference>
<dbReference type="SFLD" id="SFLDG01065">
    <property type="entry name" value="anaerobic_coproporphyrinogen-I"/>
    <property type="match status" value="1"/>
</dbReference>
<feature type="region of interest" description="Disordered" evidence="5">
    <location>
        <begin position="33"/>
        <end position="52"/>
    </location>
</feature>
<dbReference type="SUPFAM" id="SSF102114">
    <property type="entry name" value="Radical SAM enzymes"/>
    <property type="match status" value="1"/>
</dbReference>
<keyword evidence="8" id="KW-1185">Reference proteome</keyword>
<dbReference type="AlphaFoldDB" id="A0A5Q2MZ37"/>
<dbReference type="InterPro" id="IPR013785">
    <property type="entry name" value="Aldolase_TIM"/>
</dbReference>
<dbReference type="GO" id="GO:0046872">
    <property type="term" value="F:metal ion binding"/>
    <property type="evidence" value="ECO:0007669"/>
    <property type="project" value="UniProtKB-KW"/>
</dbReference>
<dbReference type="InterPro" id="IPR006638">
    <property type="entry name" value="Elp3/MiaA/NifB-like_rSAM"/>
</dbReference>
<dbReference type="NCBIfam" id="TIGR03994">
    <property type="entry name" value="rSAM_HemZ"/>
    <property type="match status" value="1"/>
</dbReference>
<dbReference type="PANTHER" id="PTHR13932">
    <property type="entry name" value="COPROPORPHYRINIGEN III OXIDASE"/>
    <property type="match status" value="1"/>
</dbReference>
<feature type="domain" description="Radical SAM core" evidence="6">
    <location>
        <begin position="196"/>
        <end position="437"/>
    </location>
</feature>
<dbReference type="InterPro" id="IPR058240">
    <property type="entry name" value="rSAM_sf"/>
</dbReference>
<dbReference type="GO" id="GO:0051989">
    <property type="term" value="F:coproporphyrinogen dehydrogenase activity"/>
    <property type="evidence" value="ECO:0007669"/>
    <property type="project" value="UniProtKB-EC"/>
</dbReference>
<dbReference type="PROSITE" id="PS51918">
    <property type="entry name" value="RADICAL_SAM"/>
    <property type="match status" value="1"/>
</dbReference>
<gene>
    <name evidence="7" type="primary">hemZ</name>
    <name evidence="7" type="ORF">FTV88_0524</name>
</gene>
<name>A0A5Q2MZ37_9FIRM</name>
<dbReference type="InterPro" id="IPR034505">
    <property type="entry name" value="Coproporphyrinogen-III_oxidase"/>
</dbReference>
<protein>
    <submittedName>
        <fullName evidence="7">Coproporphyrinogen dehydrogenase HemZ</fullName>
        <ecNumber evidence="7">1.3.98.3</ecNumber>
    </submittedName>
</protein>
<reference evidence="8" key="1">
    <citation type="submission" date="2019-11" db="EMBL/GenBank/DDBJ databases">
        <title>Genome sequence of Heliorestis convoluta strain HH, an alkaliphilic and minimalistic phototrophic bacterium from a soda lake in Egypt.</title>
        <authorList>
            <person name="Dewey E.D."/>
            <person name="Stokes L.M."/>
            <person name="Burchell B.M."/>
            <person name="Shaffer K.N."/>
            <person name="Huntington A.M."/>
            <person name="Baker J.M."/>
            <person name="Nadendla S."/>
            <person name="Giglio M.G."/>
            <person name="Touchman J.W."/>
            <person name="Blankenship R.E."/>
            <person name="Madigan M.T."/>
            <person name="Sattley W.M."/>
        </authorList>
    </citation>
    <scope>NUCLEOTIDE SEQUENCE [LARGE SCALE GENOMIC DNA]</scope>
    <source>
        <strain evidence="8">HH</strain>
    </source>
</reference>
<organism evidence="7 8">
    <name type="scientific">Heliorestis convoluta</name>
    <dbReference type="NCBI Taxonomy" id="356322"/>
    <lineage>
        <taxon>Bacteria</taxon>
        <taxon>Bacillati</taxon>
        <taxon>Bacillota</taxon>
        <taxon>Clostridia</taxon>
        <taxon>Eubacteriales</taxon>
        <taxon>Heliobacteriaceae</taxon>
        <taxon>Heliorestis</taxon>
    </lineage>
</organism>
<dbReference type="CDD" id="cd01335">
    <property type="entry name" value="Radical_SAM"/>
    <property type="match status" value="1"/>
</dbReference>
<evidence type="ECO:0000256" key="2">
    <source>
        <dbReference type="ARBA" id="ARBA00022723"/>
    </source>
</evidence>
<keyword evidence="2" id="KW-0479">Metal-binding</keyword>
<evidence type="ECO:0000256" key="5">
    <source>
        <dbReference type="SAM" id="MobiDB-lite"/>
    </source>
</evidence>
<dbReference type="PANTHER" id="PTHR13932:SF1">
    <property type="entry name" value="OXYGEN-INDEPENDENT COPROPORPHYRINOGEN-III OXIDASE-LIKE PROTEIN HEMZ"/>
    <property type="match status" value="1"/>
</dbReference>
<dbReference type="KEGG" id="hcv:FTV88_0524"/>
<accession>A0A5Q2MZ37</accession>
<dbReference type="SMART" id="SM00729">
    <property type="entry name" value="Elp3"/>
    <property type="match status" value="1"/>
</dbReference>
<dbReference type="RefSeq" id="WP_153724223.1">
    <property type="nucleotide sequence ID" value="NZ_CP045875.1"/>
</dbReference>
<dbReference type="GO" id="GO:0005737">
    <property type="term" value="C:cytoplasm"/>
    <property type="evidence" value="ECO:0007669"/>
    <property type="project" value="TreeGrafter"/>
</dbReference>
<evidence type="ECO:0000313" key="7">
    <source>
        <dbReference type="EMBL" id="QGG46703.1"/>
    </source>
</evidence>
<feature type="compositionally biased region" description="Polar residues" evidence="5">
    <location>
        <begin position="89"/>
        <end position="104"/>
    </location>
</feature>
<evidence type="ECO:0000256" key="4">
    <source>
        <dbReference type="ARBA" id="ARBA00023014"/>
    </source>
</evidence>
<proteinExistence type="predicted"/>
<evidence type="ECO:0000256" key="3">
    <source>
        <dbReference type="ARBA" id="ARBA00023004"/>
    </source>
</evidence>
<keyword evidence="4" id="KW-0411">Iron-sulfur</keyword>
<dbReference type="SFLD" id="SFLDG01082">
    <property type="entry name" value="B12-binding_domain_containing"/>
    <property type="match status" value="1"/>
</dbReference>
<evidence type="ECO:0000256" key="1">
    <source>
        <dbReference type="ARBA" id="ARBA00022691"/>
    </source>
</evidence>
<keyword evidence="1" id="KW-0949">S-adenosyl-L-methionine</keyword>
<dbReference type="GO" id="GO:0006779">
    <property type="term" value="P:porphyrin-containing compound biosynthetic process"/>
    <property type="evidence" value="ECO:0007669"/>
    <property type="project" value="TreeGrafter"/>
</dbReference>